<dbReference type="InterPro" id="IPR003362">
    <property type="entry name" value="Bact_transf"/>
</dbReference>
<dbReference type="EMBL" id="JANSUY010000003">
    <property type="protein sequence ID" value="MCR9014775.1"/>
    <property type="molecule type" value="Genomic_DNA"/>
</dbReference>
<dbReference type="Pfam" id="PF02397">
    <property type="entry name" value="Bac_transf"/>
    <property type="match status" value="1"/>
</dbReference>
<dbReference type="Proteomes" id="UP001142175">
    <property type="component" value="Unassembled WGS sequence"/>
</dbReference>
<evidence type="ECO:0000313" key="4">
    <source>
        <dbReference type="Proteomes" id="UP001142175"/>
    </source>
</evidence>
<sequence>MSFNAYPDSEILPQSELLPERKELFELPIKARFFIQKHVEKSDSKILYLNDQKALFSPNSSTFSCLVSQLRLNDYPYCDQFLSAANQSLSIGGLLIGSVETYTNRKIQIKSKYPAFLGNLAYNWDSVLHRFIPKMPITGRIYRMAYKGKSNLMSEVEALGRIYASGFEMIDQQEIGDRLYFVAKKIINPSKNAHPTFWPIVRLKRIGIGGKEFAVYKLRTMYPYSEYLQDMVYQKNNLSEGGKFKDDFRISSLGRFLRKFWLDEIPMIWNLIKGEIKIVGVRPLSKQYFNLYHSELKEKRIHFKPGLIPPYYADMPNTLEEIMESEMRYLEAYSKSPVYTDLSYFFKILKNILFKGARSR</sequence>
<accession>A0A9X2P6T6</accession>
<dbReference type="RefSeq" id="WP_258422655.1">
    <property type="nucleotide sequence ID" value="NZ_JANSUY010000003.1"/>
</dbReference>
<dbReference type="GO" id="GO:0016780">
    <property type="term" value="F:phosphotransferase activity, for other substituted phosphate groups"/>
    <property type="evidence" value="ECO:0007669"/>
    <property type="project" value="TreeGrafter"/>
</dbReference>
<feature type="domain" description="Bacterial sugar transferase" evidence="2">
    <location>
        <begin position="200"/>
        <end position="352"/>
    </location>
</feature>
<comment type="similarity">
    <text evidence="1">Belongs to the bacterial sugar transferase family.</text>
</comment>
<reference evidence="3" key="1">
    <citation type="submission" date="2022-08" db="EMBL/GenBank/DDBJ databases">
        <authorList>
            <person name="Zhang D."/>
        </authorList>
    </citation>
    <scope>NUCLEOTIDE SEQUENCE</scope>
    <source>
        <strain evidence="3">XJ19-11</strain>
    </source>
</reference>
<gene>
    <name evidence="3" type="ORF">NU887_06975</name>
</gene>
<keyword evidence="4" id="KW-1185">Reference proteome</keyword>
<evidence type="ECO:0000259" key="2">
    <source>
        <dbReference type="Pfam" id="PF02397"/>
    </source>
</evidence>
<organism evidence="3 4">
    <name type="scientific">Aquiflexum gelatinilyticum</name>
    <dbReference type="NCBI Taxonomy" id="2961943"/>
    <lineage>
        <taxon>Bacteria</taxon>
        <taxon>Pseudomonadati</taxon>
        <taxon>Bacteroidota</taxon>
        <taxon>Cytophagia</taxon>
        <taxon>Cytophagales</taxon>
        <taxon>Cyclobacteriaceae</taxon>
        <taxon>Aquiflexum</taxon>
    </lineage>
</organism>
<evidence type="ECO:0000313" key="3">
    <source>
        <dbReference type="EMBL" id="MCR9014775.1"/>
    </source>
</evidence>
<proteinExistence type="inferred from homology"/>
<protein>
    <submittedName>
        <fullName evidence="3">Sugar transferase</fullName>
    </submittedName>
</protein>
<dbReference type="AlphaFoldDB" id="A0A9X2P6T6"/>
<dbReference type="PANTHER" id="PTHR30576:SF0">
    <property type="entry name" value="UNDECAPRENYL-PHOSPHATE N-ACETYLGALACTOSAMINYL 1-PHOSPHATE TRANSFERASE-RELATED"/>
    <property type="match status" value="1"/>
</dbReference>
<keyword evidence="3" id="KW-0808">Transferase</keyword>
<name>A0A9X2P6T6_9BACT</name>
<comment type="caution">
    <text evidence="3">The sequence shown here is derived from an EMBL/GenBank/DDBJ whole genome shotgun (WGS) entry which is preliminary data.</text>
</comment>
<dbReference type="PANTHER" id="PTHR30576">
    <property type="entry name" value="COLANIC BIOSYNTHESIS UDP-GLUCOSE LIPID CARRIER TRANSFERASE"/>
    <property type="match status" value="1"/>
</dbReference>
<evidence type="ECO:0000256" key="1">
    <source>
        <dbReference type="ARBA" id="ARBA00006464"/>
    </source>
</evidence>